<dbReference type="Pfam" id="PF13532">
    <property type="entry name" value="2OG-FeII_Oxy_2"/>
    <property type="match status" value="1"/>
</dbReference>
<dbReference type="Gene3D" id="2.60.120.590">
    <property type="entry name" value="Alpha-ketoglutarate-dependent dioxygenase AlkB-like"/>
    <property type="match status" value="1"/>
</dbReference>
<dbReference type="GO" id="GO:0070988">
    <property type="term" value="P:demethylation"/>
    <property type="evidence" value="ECO:0007669"/>
    <property type="project" value="InterPro"/>
</dbReference>
<dbReference type="GO" id="GO:0016491">
    <property type="term" value="F:oxidoreductase activity"/>
    <property type="evidence" value="ECO:0007669"/>
    <property type="project" value="TreeGrafter"/>
</dbReference>
<keyword evidence="3" id="KW-1185">Reference proteome</keyword>
<dbReference type="Proteomes" id="UP001211065">
    <property type="component" value="Unassembled WGS sequence"/>
</dbReference>
<protein>
    <recommendedName>
        <fullName evidence="1">Alpha-ketoglutarate-dependent dioxygenase AlkB-like domain-containing protein</fullName>
    </recommendedName>
</protein>
<comment type="caution">
    <text evidence="2">The sequence shown here is derived from an EMBL/GenBank/DDBJ whole genome shotgun (WGS) entry which is preliminary data.</text>
</comment>
<gene>
    <name evidence="2" type="ORF">HK099_000742</name>
</gene>
<organism evidence="2 3">
    <name type="scientific">Clydaea vesicula</name>
    <dbReference type="NCBI Taxonomy" id="447962"/>
    <lineage>
        <taxon>Eukaryota</taxon>
        <taxon>Fungi</taxon>
        <taxon>Fungi incertae sedis</taxon>
        <taxon>Chytridiomycota</taxon>
        <taxon>Chytridiomycota incertae sedis</taxon>
        <taxon>Chytridiomycetes</taxon>
        <taxon>Lobulomycetales</taxon>
        <taxon>Lobulomycetaceae</taxon>
        <taxon>Clydaea</taxon>
    </lineage>
</organism>
<evidence type="ECO:0000259" key="1">
    <source>
        <dbReference type="Pfam" id="PF13532"/>
    </source>
</evidence>
<accession>A0AAD5U5M7</accession>
<reference evidence="2" key="1">
    <citation type="submission" date="2020-05" db="EMBL/GenBank/DDBJ databases">
        <title>Phylogenomic resolution of chytrid fungi.</title>
        <authorList>
            <person name="Stajich J.E."/>
            <person name="Amses K."/>
            <person name="Simmons R."/>
            <person name="Seto K."/>
            <person name="Myers J."/>
            <person name="Bonds A."/>
            <person name="Quandt C.A."/>
            <person name="Barry K."/>
            <person name="Liu P."/>
            <person name="Grigoriev I."/>
            <person name="Longcore J.E."/>
            <person name="James T.Y."/>
        </authorList>
    </citation>
    <scope>NUCLEOTIDE SEQUENCE</scope>
    <source>
        <strain evidence="2">JEL0476</strain>
    </source>
</reference>
<evidence type="ECO:0000313" key="2">
    <source>
        <dbReference type="EMBL" id="KAJ3223722.1"/>
    </source>
</evidence>
<name>A0AAD5U5M7_9FUNG</name>
<feature type="domain" description="Alpha-ketoglutarate-dependent dioxygenase AlkB-like" evidence="1">
    <location>
        <begin position="39"/>
        <end position="262"/>
    </location>
</feature>
<sequence length="290" mass="34181">MRKEQSLKTVLKNIPKEEIFYSPELGTHVTDLNQISIPGLKYIKNFITPQESERLIKLIDSNDFVQEIKRRQQFYGKTYYHTKSDIKTLQPTKLEDENILTPTTLDISPFDFLIKRSIEFGLFGEDPNDYPDQVLVNEYTDNMGIRSHFEDKEAFGKVIVTISLISPLWMTLKYPEHVVNMCPNILKQTRVWMEPNSMLLMSEEVRYRWRHGITKAKFIIDPNKIEDLQVYNDLVRDNVEADVGDVFLKRDSEFRRISLTIRKLLDGRKKIEENSVGWIGKKLKKEEFEN</sequence>
<dbReference type="PANTHER" id="PTHR12463">
    <property type="entry name" value="OXYGENASE-RELATED"/>
    <property type="match status" value="1"/>
</dbReference>
<dbReference type="EMBL" id="JADGJW010000119">
    <property type="protein sequence ID" value="KAJ3223722.1"/>
    <property type="molecule type" value="Genomic_DNA"/>
</dbReference>
<proteinExistence type="predicted"/>
<dbReference type="InterPro" id="IPR027450">
    <property type="entry name" value="AlkB-like"/>
</dbReference>
<evidence type="ECO:0000313" key="3">
    <source>
        <dbReference type="Proteomes" id="UP001211065"/>
    </source>
</evidence>
<dbReference type="InterPro" id="IPR032857">
    <property type="entry name" value="ALKBH4"/>
</dbReference>
<dbReference type="SUPFAM" id="SSF51197">
    <property type="entry name" value="Clavaminate synthase-like"/>
    <property type="match status" value="1"/>
</dbReference>
<dbReference type="PANTHER" id="PTHR12463:SF1">
    <property type="entry name" value="2-OXOGLUTARATE AND FE-DEPENDENT OXYGENASE FAMILY PROTEIN"/>
    <property type="match status" value="1"/>
</dbReference>
<dbReference type="GO" id="GO:0032451">
    <property type="term" value="F:demethylase activity"/>
    <property type="evidence" value="ECO:0007669"/>
    <property type="project" value="TreeGrafter"/>
</dbReference>
<dbReference type="AlphaFoldDB" id="A0AAD5U5M7"/>
<dbReference type="InterPro" id="IPR037151">
    <property type="entry name" value="AlkB-like_sf"/>
</dbReference>